<dbReference type="InterPro" id="IPR037165">
    <property type="entry name" value="AldOxase/xan_DH_Mopterin-bd_sf"/>
</dbReference>
<organism evidence="4 5">
    <name type="scientific">Effusibacillus dendaii</name>
    <dbReference type="NCBI Taxonomy" id="2743772"/>
    <lineage>
        <taxon>Bacteria</taxon>
        <taxon>Bacillati</taxon>
        <taxon>Bacillota</taxon>
        <taxon>Bacilli</taxon>
        <taxon>Bacillales</taxon>
        <taxon>Alicyclobacillaceae</taxon>
        <taxon>Effusibacillus</taxon>
    </lineage>
</organism>
<dbReference type="InterPro" id="IPR000674">
    <property type="entry name" value="Ald_Oxase/Xan_DH_a/b"/>
</dbReference>
<keyword evidence="5" id="KW-1185">Reference proteome</keyword>
<evidence type="ECO:0000256" key="2">
    <source>
        <dbReference type="ARBA" id="ARBA00023002"/>
    </source>
</evidence>
<gene>
    <name evidence="4" type="ORF">skT53_12390</name>
</gene>
<dbReference type="Pfam" id="PF01315">
    <property type="entry name" value="Ald_Xan_dh_C"/>
    <property type="match status" value="1"/>
</dbReference>
<proteinExistence type="predicted"/>
<accession>A0A7I8D812</accession>
<dbReference type="KEGG" id="eff:skT53_12390"/>
<keyword evidence="2" id="KW-0560">Oxidoreductase</keyword>
<dbReference type="AlphaFoldDB" id="A0A7I8D812"/>
<name>A0A7I8D812_9BACL</name>
<dbReference type="SUPFAM" id="SSF56003">
    <property type="entry name" value="Molybdenum cofactor-binding domain"/>
    <property type="match status" value="1"/>
</dbReference>
<evidence type="ECO:0000313" key="4">
    <source>
        <dbReference type="EMBL" id="BCJ86254.1"/>
    </source>
</evidence>
<reference evidence="4 5" key="1">
    <citation type="submission" date="2020-08" db="EMBL/GenBank/DDBJ databases">
        <title>Complete Genome Sequence of Effusibacillus dendaii Strain skT53, Isolated from Farmland soil.</title>
        <authorList>
            <person name="Konishi T."/>
            <person name="Kawasaki H."/>
        </authorList>
    </citation>
    <scope>NUCLEOTIDE SEQUENCE [LARGE SCALE GENOMIC DNA]</scope>
    <source>
        <strain evidence="5">skT53</strain>
    </source>
</reference>
<protein>
    <recommendedName>
        <fullName evidence="3">Aldehyde oxidase/xanthine dehydrogenase a/b hammerhead domain-containing protein</fullName>
    </recommendedName>
</protein>
<keyword evidence="1" id="KW-0500">Molybdenum</keyword>
<dbReference type="InterPro" id="IPR016208">
    <property type="entry name" value="Ald_Oxase/xanthine_DH-like"/>
</dbReference>
<dbReference type="InterPro" id="IPR036856">
    <property type="entry name" value="Ald_Oxase/Xan_DH_a/b_sf"/>
</dbReference>
<dbReference type="SMART" id="SM01008">
    <property type="entry name" value="Ald_Xan_dh_C"/>
    <property type="match status" value="1"/>
</dbReference>
<dbReference type="Gene3D" id="3.90.1170.50">
    <property type="entry name" value="Aldehyde oxidase/xanthine dehydrogenase, a/b hammerhead"/>
    <property type="match status" value="1"/>
</dbReference>
<dbReference type="Proteomes" id="UP000593802">
    <property type="component" value="Chromosome"/>
</dbReference>
<dbReference type="Gene3D" id="3.30.365.10">
    <property type="entry name" value="Aldehyde oxidase/xanthine dehydrogenase, molybdopterin binding domain"/>
    <property type="match status" value="2"/>
</dbReference>
<evidence type="ECO:0000256" key="1">
    <source>
        <dbReference type="ARBA" id="ARBA00022505"/>
    </source>
</evidence>
<dbReference type="PANTHER" id="PTHR11908:SF132">
    <property type="entry name" value="ALDEHYDE OXIDASE 1-RELATED"/>
    <property type="match status" value="1"/>
</dbReference>
<evidence type="ECO:0000259" key="3">
    <source>
        <dbReference type="SMART" id="SM01008"/>
    </source>
</evidence>
<dbReference type="GO" id="GO:0016491">
    <property type="term" value="F:oxidoreductase activity"/>
    <property type="evidence" value="ECO:0007669"/>
    <property type="project" value="UniProtKB-KW"/>
</dbReference>
<dbReference type="InterPro" id="IPR008274">
    <property type="entry name" value="AldOxase/xan_DH_MoCoBD1"/>
</dbReference>
<dbReference type="GO" id="GO:0005506">
    <property type="term" value="F:iron ion binding"/>
    <property type="evidence" value="ECO:0007669"/>
    <property type="project" value="InterPro"/>
</dbReference>
<dbReference type="EMBL" id="AP023366">
    <property type="protein sequence ID" value="BCJ86254.1"/>
    <property type="molecule type" value="Genomic_DNA"/>
</dbReference>
<feature type="domain" description="Aldehyde oxidase/xanthine dehydrogenase a/b hammerhead" evidence="3">
    <location>
        <begin position="1"/>
        <end position="103"/>
    </location>
</feature>
<sequence length="284" mass="32112">MKLQGMKHVALVASPHAHAKIVSIDTREALKVPGVIAVITGEDIARGTKPLRQYLDIPGVHWRPLAYEETRYAGEWVAAVLADDRYIAEDAAELVRVEYEPLPFVIDPEEAMKPDAPLVHSAHSCNIMWQRKFVWGDVEGDFRASPYKVKARYRWNRNSTVPLETFGVVAKWDEGNQILDVWASIQMPQYAEQISSALDIPLNGVRVHYDVDVGGSYGVKRGIKHTVLTGYLARRYGVPVRFIEDRLENMRAGDMHGPDRIFDVEVAFNEEGIIRSLPLKRVLK</sequence>
<evidence type="ECO:0000313" key="5">
    <source>
        <dbReference type="Proteomes" id="UP000593802"/>
    </source>
</evidence>
<dbReference type="SUPFAM" id="SSF54665">
    <property type="entry name" value="CO dehydrogenase molybdoprotein N-domain-like"/>
    <property type="match status" value="1"/>
</dbReference>
<dbReference type="PANTHER" id="PTHR11908">
    <property type="entry name" value="XANTHINE DEHYDROGENASE"/>
    <property type="match status" value="1"/>
</dbReference>
<dbReference type="Pfam" id="PF02738">
    <property type="entry name" value="MoCoBD_1"/>
    <property type="match status" value="1"/>
</dbReference>